<name>A0ACB7PA65_9PEZI</name>
<evidence type="ECO:0000313" key="2">
    <source>
        <dbReference type="Proteomes" id="UP000724584"/>
    </source>
</evidence>
<evidence type="ECO:0000313" key="1">
    <source>
        <dbReference type="EMBL" id="KAH6636079.1"/>
    </source>
</evidence>
<keyword evidence="2" id="KW-1185">Reference proteome</keyword>
<comment type="caution">
    <text evidence="1">The sequence shown here is derived from an EMBL/GenBank/DDBJ whole genome shotgun (WGS) entry which is preliminary data.</text>
</comment>
<reference evidence="1 2" key="1">
    <citation type="journal article" date="2021" name="Nat. Commun.">
        <title>Genetic determinants of endophytism in the Arabidopsis root mycobiome.</title>
        <authorList>
            <person name="Mesny F."/>
            <person name="Miyauchi S."/>
            <person name="Thiergart T."/>
            <person name="Pickel B."/>
            <person name="Atanasova L."/>
            <person name="Karlsson M."/>
            <person name="Huettel B."/>
            <person name="Barry K.W."/>
            <person name="Haridas S."/>
            <person name="Chen C."/>
            <person name="Bauer D."/>
            <person name="Andreopoulos W."/>
            <person name="Pangilinan J."/>
            <person name="LaButti K."/>
            <person name="Riley R."/>
            <person name="Lipzen A."/>
            <person name="Clum A."/>
            <person name="Drula E."/>
            <person name="Henrissat B."/>
            <person name="Kohler A."/>
            <person name="Grigoriev I.V."/>
            <person name="Martin F.M."/>
            <person name="Hacquard S."/>
        </authorList>
    </citation>
    <scope>NUCLEOTIDE SEQUENCE [LARGE SCALE GENOMIC DNA]</scope>
    <source>
        <strain evidence="1 2">MPI-SDFR-AT-0079</strain>
    </source>
</reference>
<accession>A0ACB7PA65</accession>
<proteinExistence type="predicted"/>
<gene>
    <name evidence="1" type="ORF">F5144DRAFT_165038</name>
</gene>
<dbReference type="Proteomes" id="UP000724584">
    <property type="component" value="Unassembled WGS sequence"/>
</dbReference>
<organism evidence="1 2">
    <name type="scientific">Chaetomium tenue</name>
    <dbReference type="NCBI Taxonomy" id="1854479"/>
    <lineage>
        <taxon>Eukaryota</taxon>
        <taxon>Fungi</taxon>
        <taxon>Dikarya</taxon>
        <taxon>Ascomycota</taxon>
        <taxon>Pezizomycotina</taxon>
        <taxon>Sordariomycetes</taxon>
        <taxon>Sordariomycetidae</taxon>
        <taxon>Sordariales</taxon>
        <taxon>Chaetomiaceae</taxon>
        <taxon>Chaetomium</taxon>
    </lineage>
</organism>
<sequence>MSDRINFPTGFGMKDLVACGSTGMILLDKSTDTVIKSPHDDESTDALAIEQHIYERFVQRGGHKAILCYHGPFESGIRLEYAPRGNIRSYLEDHPADGKRRTLWAVQLAEALDFIHKCGVIHGDVNGFNVLLDRNLDVKLADFAGSSLDGSPLLVGVTASHEYPGPLLSVEADIFALDSTLYELLNESRPYAGLTDTVIFDHYSKGKFPDTNSLGSVGSIIRKCWRGEFKECSQAVSDLKAERQRLHISTSHNGSPTKHTSIYAIILVAAATVVAASVLMKLKSRSR</sequence>
<dbReference type="EMBL" id="JAGIZQ010000003">
    <property type="protein sequence ID" value="KAH6636079.1"/>
    <property type="molecule type" value="Genomic_DNA"/>
</dbReference>
<protein>
    <submittedName>
        <fullName evidence="1">Kinase-like domain-containing protein</fullName>
    </submittedName>
</protein>